<accession>A0A0R0LUP5</accession>
<evidence type="ECO:0000313" key="2">
    <source>
        <dbReference type="Proteomes" id="UP000051530"/>
    </source>
</evidence>
<reference evidence="1 2" key="1">
    <citation type="submission" date="2015-07" db="EMBL/GenBank/DDBJ databases">
        <title>The genome of Pseudoloma neurophilia, a relevant intracellular parasite of the zebrafish.</title>
        <authorList>
            <person name="Ndikumana S."/>
            <person name="Pelin A."/>
            <person name="Sanders J."/>
            <person name="Corradi N."/>
        </authorList>
    </citation>
    <scope>NUCLEOTIDE SEQUENCE [LARGE SCALE GENOMIC DNA]</scope>
    <source>
        <strain evidence="1 2">MK1</strain>
    </source>
</reference>
<proteinExistence type="predicted"/>
<name>A0A0R0LUP5_9MICR</name>
<dbReference type="EMBL" id="LGUB01000494">
    <property type="protein sequence ID" value="KRH93094.1"/>
    <property type="molecule type" value="Genomic_DNA"/>
</dbReference>
<dbReference type="VEuPathDB" id="MicrosporidiaDB:M153_15440002159"/>
<evidence type="ECO:0000313" key="1">
    <source>
        <dbReference type="EMBL" id="KRH93094.1"/>
    </source>
</evidence>
<keyword evidence="2" id="KW-1185">Reference proteome</keyword>
<dbReference type="AlphaFoldDB" id="A0A0R0LUP5"/>
<sequence length="67" mass="7502">MGAKDNNKSSLNNKMASAVKVFPTFAGMIDQDVSMWLRDCKIIAKTLNMDDETTRKILILVLKDKAL</sequence>
<evidence type="ECO:0008006" key="3">
    <source>
        <dbReference type="Google" id="ProtNLM"/>
    </source>
</evidence>
<organism evidence="1 2">
    <name type="scientific">Pseudoloma neurophilia</name>
    <dbReference type="NCBI Taxonomy" id="146866"/>
    <lineage>
        <taxon>Eukaryota</taxon>
        <taxon>Fungi</taxon>
        <taxon>Fungi incertae sedis</taxon>
        <taxon>Microsporidia</taxon>
        <taxon>Pseudoloma</taxon>
    </lineage>
</organism>
<dbReference type="Proteomes" id="UP000051530">
    <property type="component" value="Unassembled WGS sequence"/>
</dbReference>
<comment type="caution">
    <text evidence="1">The sequence shown here is derived from an EMBL/GenBank/DDBJ whole genome shotgun (WGS) entry which is preliminary data.</text>
</comment>
<gene>
    <name evidence="1" type="ORF">M153_15440002159</name>
</gene>
<protein>
    <recommendedName>
        <fullName evidence="3">Transposable element</fullName>
    </recommendedName>
</protein>